<accession>A0A8H8DHM1</accession>
<sequence length="113" mass="12749">MRHPPGSRRYLVFAFLCLSAANFHGAKVALRRPAARRKKVCWERMEKHRSCRPTPPPRTLNTRADREGRPRAIVERWPRTAPGFVWVVASATAEETSGPVGCTLVCWGKPGWA</sequence>
<feature type="signal peptide" evidence="1">
    <location>
        <begin position="1"/>
        <end position="25"/>
    </location>
</feature>
<evidence type="ECO:0000313" key="2">
    <source>
        <dbReference type="EMBL" id="KAG5458272.1"/>
    </source>
</evidence>
<keyword evidence="3" id="KW-1185">Reference proteome</keyword>
<evidence type="ECO:0008006" key="4">
    <source>
        <dbReference type="Google" id="ProtNLM"/>
    </source>
</evidence>
<name>A0A8H8DHM1_9FUNG</name>
<evidence type="ECO:0000256" key="1">
    <source>
        <dbReference type="SAM" id="SignalP"/>
    </source>
</evidence>
<gene>
    <name evidence="2" type="ORF">BJ554DRAFT_1532</name>
</gene>
<keyword evidence="1" id="KW-0732">Signal</keyword>
<dbReference type="EMBL" id="JAEFCI010008748">
    <property type="protein sequence ID" value="KAG5458272.1"/>
    <property type="molecule type" value="Genomic_DNA"/>
</dbReference>
<reference evidence="2 3" key="1">
    <citation type="journal article" name="Sci. Rep.">
        <title>Genome-scale phylogenetic analyses confirm Olpidium as the closest living zoosporic fungus to the non-flagellated, terrestrial fungi.</title>
        <authorList>
            <person name="Chang Y."/>
            <person name="Rochon D."/>
            <person name="Sekimoto S."/>
            <person name="Wang Y."/>
            <person name="Chovatia M."/>
            <person name="Sandor L."/>
            <person name="Salamov A."/>
            <person name="Grigoriev I.V."/>
            <person name="Stajich J.E."/>
            <person name="Spatafora J.W."/>
        </authorList>
    </citation>
    <scope>NUCLEOTIDE SEQUENCE [LARGE SCALE GENOMIC DNA]</scope>
    <source>
        <strain evidence="2">S191</strain>
    </source>
</reference>
<comment type="caution">
    <text evidence="2">The sequence shown here is derived from an EMBL/GenBank/DDBJ whole genome shotgun (WGS) entry which is preliminary data.</text>
</comment>
<protein>
    <recommendedName>
        <fullName evidence="4">Secreted protein</fullName>
    </recommendedName>
</protein>
<evidence type="ECO:0000313" key="3">
    <source>
        <dbReference type="Proteomes" id="UP000673691"/>
    </source>
</evidence>
<dbReference type="AlphaFoldDB" id="A0A8H8DHM1"/>
<organism evidence="2 3">
    <name type="scientific">Olpidium bornovanus</name>
    <dbReference type="NCBI Taxonomy" id="278681"/>
    <lineage>
        <taxon>Eukaryota</taxon>
        <taxon>Fungi</taxon>
        <taxon>Fungi incertae sedis</taxon>
        <taxon>Olpidiomycota</taxon>
        <taxon>Olpidiomycotina</taxon>
        <taxon>Olpidiomycetes</taxon>
        <taxon>Olpidiales</taxon>
        <taxon>Olpidiaceae</taxon>
        <taxon>Olpidium</taxon>
    </lineage>
</organism>
<dbReference type="Proteomes" id="UP000673691">
    <property type="component" value="Unassembled WGS sequence"/>
</dbReference>
<proteinExistence type="predicted"/>
<feature type="chain" id="PRO_5034171490" description="Secreted protein" evidence="1">
    <location>
        <begin position="26"/>
        <end position="113"/>
    </location>
</feature>